<dbReference type="RefSeq" id="WP_021717098.1">
    <property type="nucleotide sequence ID" value="NZ_CATZQN010000006.1"/>
</dbReference>
<gene>
    <name evidence="1" type="ORF">BN533_00195</name>
</gene>
<dbReference type="CDD" id="cd08054">
    <property type="entry name" value="gp6"/>
    <property type="match status" value="1"/>
</dbReference>
<accession>R6J445</accession>
<proteinExistence type="predicted"/>
<dbReference type="HOGENOM" id="CLU_085951_0_2_9"/>
<protein>
    <recommendedName>
        <fullName evidence="2">Phage gp6-like head-tail connector protein</fullName>
    </recommendedName>
</protein>
<dbReference type="eggNOG" id="ENOG5032SBG">
    <property type="taxonomic scope" value="Bacteria"/>
</dbReference>
<reference evidence="1" key="1">
    <citation type="submission" date="2012-11" db="EMBL/GenBank/DDBJ databases">
        <title>Dependencies among metagenomic species, viruses, plasmids and units of genetic variation.</title>
        <authorList>
            <person name="Nielsen H.B."/>
            <person name="Almeida M."/>
            <person name="Juncker A.S."/>
            <person name="Rasmussen S."/>
            <person name="Li J."/>
            <person name="Sunagawa S."/>
            <person name="Plichta D."/>
            <person name="Gautier L."/>
            <person name="Le Chatelier E."/>
            <person name="Peletier E."/>
            <person name="Bonde I."/>
            <person name="Nielsen T."/>
            <person name="Manichanh C."/>
            <person name="Arumugam M."/>
            <person name="Batto J."/>
            <person name="Santos M.B.Q.D."/>
            <person name="Blom N."/>
            <person name="Borruel N."/>
            <person name="Burgdorf K.S."/>
            <person name="Boumezbeur F."/>
            <person name="Casellas F."/>
            <person name="Dore J."/>
            <person name="Guarner F."/>
            <person name="Hansen T."/>
            <person name="Hildebrand F."/>
            <person name="Kaas R.S."/>
            <person name="Kennedy S."/>
            <person name="Kristiansen K."/>
            <person name="Kultima J.R."/>
            <person name="Leonard P."/>
            <person name="Levenez F."/>
            <person name="Lund O."/>
            <person name="Moumen B."/>
            <person name="Le Paslier D."/>
            <person name="Pons N."/>
            <person name="Pedersen O."/>
            <person name="Prifti E."/>
            <person name="Qin J."/>
            <person name="Raes J."/>
            <person name="Tap J."/>
            <person name="Tims S."/>
            <person name="Ussery D.W."/>
            <person name="Yamada T."/>
            <person name="MetaHit consortium"/>
            <person name="Renault P."/>
            <person name="Sicheritz-Ponten T."/>
            <person name="Bork P."/>
            <person name="Wang J."/>
            <person name="Brunak S."/>
            <person name="Ehrlich S.D."/>
        </authorList>
    </citation>
    <scope>NUCLEOTIDE SEQUENCE [LARGE SCALE GENOMIC DNA]</scope>
</reference>
<dbReference type="Gene3D" id="1.10.3230.30">
    <property type="entry name" value="Phage gp6-like head-tail connector protein"/>
    <property type="match status" value="1"/>
</dbReference>
<evidence type="ECO:0000313" key="1">
    <source>
        <dbReference type="EMBL" id="CDB45057.1"/>
    </source>
</evidence>
<dbReference type="InterPro" id="IPR006450">
    <property type="entry name" value="Phage_HK97_gp6-like"/>
</dbReference>
<sequence>MRLKVIVPPASEPVSLQEMCAYLRLDCDEEQSLIGQLIKAARQYCEDFQHRAYLRQTLELVDRPMNNILELPRSENLQEVLSVSNATLNNVGYTVVQDLLARLCFTAEKNNVTVRYVTGVEDAAGVDEQVKLAIRMLVAHWFENRTAVSFGNTIPREVPLAVKALLEPGRIITL</sequence>
<comment type="caution">
    <text evidence="1">The sequence shown here is derived from an EMBL/GenBank/DDBJ whole genome shotgun (WGS) entry which is preliminary data.</text>
</comment>
<dbReference type="InterPro" id="IPR021146">
    <property type="entry name" value="Phage_gp6-like_head-tail"/>
</dbReference>
<dbReference type="AlphaFoldDB" id="R6J445"/>
<name>R6J445_9FIRM</name>
<dbReference type="STRING" id="1262914.BN533_00195"/>
<dbReference type="NCBIfam" id="TIGR01560">
    <property type="entry name" value="put_DNA_pack"/>
    <property type="match status" value="2"/>
</dbReference>
<organism evidence="1">
    <name type="scientific">Phascolarctobacterium faecium</name>
    <dbReference type="NCBI Taxonomy" id="33025"/>
    <lineage>
        <taxon>Bacteria</taxon>
        <taxon>Bacillati</taxon>
        <taxon>Bacillota</taxon>
        <taxon>Negativicutes</taxon>
        <taxon>Acidaminococcales</taxon>
        <taxon>Acidaminococcaceae</taxon>
        <taxon>Phascolarctobacterium</taxon>
    </lineage>
</organism>
<dbReference type="Pfam" id="PF05135">
    <property type="entry name" value="Phage_connect_1"/>
    <property type="match status" value="1"/>
</dbReference>
<dbReference type="EMBL" id="CBDS010000011">
    <property type="protein sequence ID" value="CDB45057.1"/>
    <property type="molecule type" value="Genomic_DNA"/>
</dbReference>
<evidence type="ECO:0008006" key="2">
    <source>
        <dbReference type="Google" id="ProtNLM"/>
    </source>
</evidence>